<dbReference type="AlphaFoldDB" id="A0A0F9GRY3"/>
<dbReference type="EMBL" id="LAZR01027401">
    <property type="protein sequence ID" value="KKL65847.1"/>
    <property type="molecule type" value="Genomic_DNA"/>
</dbReference>
<organism evidence="1">
    <name type="scientific">marine sediment metagenome</name>
    <dbReference type="NCBI Taxonomy" id="412755"/>
    <lineage>
        <taxon>unclassified sequences</taxon>
        <taxon>metagenomes</taxon>
        <taxon>ecological metagenomes</taxon>
    </lineage>
</organism>
<comment type="caution">
    <text evidence="1">The sequence shown here is derived from an EMBL/GenBank/DDBJ whole genome shotgun (WGS) entry which is preliminary data.</text>
</comment>
<name>A0A0F9GRY3_9ZZZZ</name>
<accession>A0A0F9GRY3</accession>
<reference evidence="1" key="1">
    <citation type="journal article" date="2015" name="Nature">
        <title>Complex archaea that bridge the gap between prokaryotes and eukaryotes.</title>
        <authorList>
            <person name="Spang A."/>
            <person name="Saw J.H."/>
            <person name="Jorgensen S.L."/>
            <person name="Zaremba-Niedzwiedzka K."/>
            <person name="Martijn J."/>
            <person name="Lind A.E."/>
            <person name="van Eijk R."/>
            <person name="Schleper C."/>
            <person name="Guy L."/>
            <person name="Ettema T.J."/>
        </authorList>
    </citation>
    <scope>NUCLEOTIDE SEQUENCE</scope>
</reference>
<sequence length="72" mass="8275">MTIKESLVLLEDAPSDDTPSAVNPVFSTSQSVTIVLDGILSYLKKNDEDYVLSDIYEKRVWQVVKNQRRPRY</sequence>
<gene>
    <name evidence="1" type="ORF">LCGC14_2150900</name>
</gene>
<evidence type="ECO:0000313" key="1">
    <source>
        <dbReference type="EMBL" id="KKL65847.1"/>
    </source>
</evidence>
<protein>
    <submittedName>
        <fullName evidence="1">Uncharacterized protein</fullName>
    </submittedName>
</protein>
<proteinExistence type="predicted"/>